<keyword evidence="3" id="KW-0723">Serine/threonine-protein kinase</keyword>
<evidence type="ECO:0000256" key="12">
    <source>
        <dbReference type="ARBA" id="ARBA00022840"/>
    </source>
</evidence>
<keyword evidence="12 19" id="KW-0067">ATP-binding</keyword>
<comment type="subcellular location">
    <subcellularLocation>
        <location evidence="1">Membrane</location>
        <topology evidence="1">Single-pass type I membrane protein</topology>
    </subcellularLocation>
</comment>
<evidence type="ECO:0000259" key="21">
    <source>
        <dbReference type="PROSITE" id="PS50011"/>
    </source>
</evidence>
<proteinExistence type="predicted"/>
<comment type="catalytic activity">
    <reaction evidence="17">
        <text>L-threonyl-[protein] + ATP = O-phospho-L-threonyl-[protein] + ADP + H(+)</text>
        <dbReference type="Rhea" id="RHEA:46608"/>
        <dbReference type="Rhea" id="RHEA-COMP:11060"/>
        <dbReference type="Rhea" id="RHEA-COMP:11605"/>
        <dbReference type="ChEBI" id="CHEBI:15378"/>
        <dbReference type="ChEBI" id="CHEBI:30013"/>
        <dbReference type="ChEBI" id="CHEBI:30616"/>
        <dbReference type="ChEBI" id="CHEBI:61977"/>
        <dbReference type="ChEBI" id="CHEBI:456216"/>
        <dbReference type="EC" id="2.7.11.1"/>
    </reaction>
</comment>
<comment type="caution">
    <text evidence="22">The sequence shown here is derived from an EMBL/GenBank/DDBJ whole genome shotgun (WGS) entry which is preliminary data.</text>
</comment>
<keyword evidence="10 19" id="KW-0547">Nucleotide-binding</keyword>
<evidence type="ECO:0000313" key="23">
    <source>
        <dbReference type="Proteomes" id="UP000823388"/>
    </source>
</evidence>
<reference evidence="22" key="1">
    <citation type="submission" date="2020-05" db="EMBL/GenBank/DDBJ databases">
        <title>WGS assembly of Panicum virgatum.</title>
        <authorList>
            <person name="Lovell J.T."/>
            <person name="Jenkins J."/>
            <person name="Shu S."/>
            <person name="Juenger T.E."/>
            <person name="Schmutz J."/>
        </authorList>
    </citation>
    <scope>NUCLEOTIDE SEQUENCE</scope>
    <source>
        <strain evidence="22">AP13</strain>
    </source>
</reference>
<dbReference type="InterPro" id="IPR000719">
    <property type="entry name" value="Prot_kinase_dom"/>
</dbReference>
<evidence type="ECO:0000256" key="14">
    <source>
        <dbReference type="ARBA" id="ARBA00023136"/>
    </source>
</evidence>
<evidence type="ECO:0000256" key="18">
    <source>
        <dbReference type="ARBA" id="ARBA00048679"/>
    </source>
</evidence>
<feature type="transmembrane region" description="Helical" evidence="20">
    <location>
        <begin position="27"/>
        <end position="52"/>
    </location>
</feature>
<sequence length="332" mass="37818">MDLCGASYGLNSCDSDANKEEKTNKHLIMALLLGFGLFCFICLATGCMTVVYRRRKFAEVKSKSKSEDMFSIWNFEGKIAFQDIVDATECFDEKYCIGSGEYGSVFKAELEGGSVYAIKLLHSMEDYTDEKTFHAEIQVLTKVRHRCIVKLHGYCSHSKCKFLVYDLIERGSLASNLREEQFAKDIDWHTCSSWSTIFGWTCGYTAPELSSTMMFTEKCDVYSFGVVTMEVVMGKHPRDLLLSFFCRTEQRTKLKDILDQRIPEPTSAEEKDIILLLLVAFACLQVCPKSRPTMQQVYQALTNRSCPTAIQKPLHQVKLQDLHDFCSTIKNI</sequence>
<dbReference type="PANTHER" id="PTHR48005:SF16">
    <property type="entry name" value="MDIS1-INTERACTING RECEPTOR LIKE KINASE 2-LIKE ISOFORM X1"/>
    <property type="match status" value="1"/>
</dbReference>
<keyword evidence="8" id="KW-0732">Signal</keyword>
<evidence type="ECO:0000256" key="8">
    <source>
        <dbReference type="ARBA" id="ARBA00022729"/>
    </source>
</evidence>
<dbReference type="EMBL" id="CM029038">
    <property type="protein sequence ID" value="KAG2650165.1"/>
    <property type="molecule type" value="Genomic_DNA"/>
</dbReference>
<dbReference type="InterPro" id="IPR001245">
    <property type="entry name" value="Ser-Thr/Tyr_kinase_cat_dom"/>
</dbReference>
<dbReference type="GO" id="GO:0004674">
    <property type="term" value="F:protein serine/threonine kinase activity"/>
    <property type="evidence" value="ECO:0007669"/>
    <property type="project" value="UniProtKB-KW"/>
</dbReference>
<keyword evidence="7 20" id="KW-0812">Transmembrane</keyword>
<dbReference type="InterPro" id="IPR011009">
    <property type="entry name" value="Kinase-like_dom_sf"/>
</dbReference>
<comment type="catalytic activity">
    <reaction evidence="18">
        <text>L-seryl-[protein] + ATP = O-phospho-L-seryl-[protein] + ADP + H(+)</text>
        <dbReference type="Rhea" id="RHEA:17989"/>
        <dbReference type="Rhea" id="RHEA-COMP:9863"/>
        <dbReference type="Rhea" id="RHEA-COMP:11604"/>
        <dbReference type="ChEBI" id="CHEBI:15378"/>
        <dbReference type="ChEBI" id="CHEBI:29999"/>
        <dbReference type="ChEBI" id="CHEBI:30616"/>
        <dbReference type="ChEBI" id="CHEBI:83421"/>
        <dbReference type="ChEBI" id="CHEBI:456216"/>
        <dbReference type="EC" id="2.7.11.1"/>
    </reaction>
</comment>
<dbReference type="Gene3D" id="1.10.510.10">
    <property type="entry name" value="Transferase(Phosphotransferase) domain 1"/>
    <property type="match status" value="1"/>
</dbReference>
<dbReference type="FunFam" id="3.30.200.20:FF:000309">
    <property type="entry name" value="Leucine-rich repeat receptor protein kinase MSP1"/>
    <property type="match status" value="1"/>
</dbReference>
<evidence type="ECO:0000256" key="6">
    <source>
        <dbReference type="ARBA" id="ARBA00022679"/>
    </source>
</evidence>
<evidence type="ECO:0000256" key="20">
    <source>
        <dbReference type="SAM" id="Phobius"/>
    </source>
</evidence>
<feature type="binding site" evidence="19">
    <location>
        <position position="119"/>
    </location>
    <ligand>
        <name>ATP</name>
        <dbReference type="ChEBI" id="CHEBI:30616"/>
    </ligand>
</feature>
<dbReference type="Proteomes" id="UP000823388">
    <property type="component" value="Chromosome 1N"/>
</dbReference>
<keyword evidence="13 20" id="KW-1133">Transmembrane helix</keyword>
<dbReference type="PROSITE" id="PS50011">
    <property type="entry name" value="PROTEIN_KINASE_DOM"/>
    <property type="match status" value="1"/>
</dbReference>
<dbReference type="Gene3D" id="3.30.200.20">
    <property type="entry name" value="Phosphorylase Kinase, domain 1"/>
    <property type="match status" value="1"/>
</dbReference>
<evidence type="ECO:0000256" key="2">
    <source>
        <dbReference type="ARBA" id="ARBA00012513"/>
    </source>
</evidence>
<dbReference type="GO" id="GO:0016020">
    <property type="term" value="C:membrane"/>
    <property type="evidence" value="ECO:0007669"/>
    <property type="project" value="UniProtKB-SubCell"/>
</dbReference>
<organism evidence="22 23">
    <name type="scientific">Panicum virgatum</name>
    <name type="common">Blackwell switchgrass</name>
    <dbReference type="NCBI Taxonomy" id="38727"/>
    <lineage>
        <taxon>Eukaryota</taxon>
        <taxon>Viridiplantae</taxon>
        <taxon>Streptophyta</taxon>
        <taxon>Embryophyta</taxon>
        <taxon>Tracheophyta</taxon>
        <taxon>Spermatophyta</taxon>
        <taxon>Magnoliopsida</taxon>
        <taxon>Liliopsida</taxon>
        <taxon>Poales</taxon>
        <taxon>Poaceae</taxon>
        <taxon>PACMAD clade</taxon>
        <taxon>Panicoideae</taxon>
        <taxon>Panicodae</taxon>
        <taxon>Paniceae</taxon>
        <taxon>Panicinae</taxon>
        <taxon>Panicum</taxon>
        <taxon>Panicum sect. Hiantes</taxon>
    </lineage>
</organism>
<dbReference type="SUPFAM" id="SSF56112">
    <property type="entry name" value="Protein kinase-like (PK-like)"/>
    <property type="match status" value="1"/>
</dbReference>
<keyword evidence="11" id="KW-0418">Kinase</keyword>
<evidence type="ECO:0000256" key="11">
    <source>
        <dbReference type="ARBA" id="ARBA00022777"/>
    </source>
</evidence>
<dbReference type="PROSITE" id="PS00107">
    <property type="entry name" value="PROTEIN_KINASE_ATP"/>
    <property type="match status" value="1"/>
</dbReference>
<evidence type="ECO:0000256" key="1">
    <source>
        <dbReference type="ARBA" id="ARBA00004479"/>
    </source>
</evidence>
<evidence type="ECO:0000313" key="22">
    <source>
        <dbReference type="EMBL" id="KAG2650165.1"/>
    </source>
</evidence>
<evidence type="ECO:0000256" key="10">
    <source>
        <dbReference type="ARBA" id="ARBA00022741"/>
    </source>
</evidence>
<keyword evidence="16" id="KW-0325">Glycoprotein</keyword>
<evidence type="ECO:0000256" key="9">
    <source>
        <dbReference type="ARBA" id="ARBA00022737"/>
    </source>
</evidence>
<keyword evidence="15" id="KW-0675">Receptor</keyword>
<dbReference type="PANTHER" id="PTHR48005">
    <property type="entry name" value="LEUCINE RICH REPEAT KINASE 2"/>
    <property type="match status" value="1"/>
</dbReference>
<evidence type="ECO:0000256" key="3">
    <source>
        <dbReference type="ARBA" id="ARBA00022527"/>
    </source>
</evidence>
<name>A0A8T0WS80_PANVG</name>
<keyword evidence="23" id="KW-1185">Reference proteome</keyword>
<evidence type="ECO:0000256" key="19">
    <source>
        <dbReference type="PROSITE-ProRule" id="PRU10141"/>
    </source>
</evidence>
<keyword evidence="14 20" id="KW-0472">Membrane</keyword>
<evidence type="ECO:0000256" key="15">
    <source>
        <dbReference type="ARBA" id="ARBA00023170"/>
    </source>
</evidence>
<dbReference type="InterPro" id="IPR051420">
    <property type="entry name" value="Ser_Thr_Kinases_DiverseReg"/>
</dbReference>
<evidence type="ECO:0000256" key="5">
    <source>
        <dbReference type="ARBA" id="ARBA00022614"/>
    </source>
</evidence>
<keyword evidence="4" id="KW-0597">Phosphoprotein</keyword>
<gene>
    <name evidence="22" type="ORF">PVAP13_1NG148719</name>
</gene>
<evidence type="ECO:0000256" key="17">
    <source>
        <dbReference type="ARBA" id="ARBA00047899"/>
    </source>
</evidence>
<evidence type="ECO:0000256" key="16">
    <source>
        <dbReference type="ARBA" id="ARBA00023180"/>
    </source>
</evidence>
<evidence type="ECO:0000256" key="13">
    <source>
        <dbReference type="ARBA" id="ARBA00022989"/>
    </source>
</evidence>
<evidence type="ECO:0000256" key="4">
    <source>
        <dbReference type="ARBA" id="ARBA00022553"/>
    </source>
</evidence>
<feature type="domain" description="Protein kinase" evidence="21">
    <location>
        <begin position="91"/>
        <end position="332"/>
    </location>
</feature>
<protein>
    <recommendedName>
        <fullName evidence="2">non-specific serine/threonine protein kinase</fullName>
        <ecNumber evidence="2">2.7.11.1</ecNumber>
    </recommendedName>
</protein>
<keyword evidence="6" id="KW-0808">Transferase</keyword>
<dbReference type="AlphaFoldDB" id="A0A8T0WS80"/>
<dbReference type="EC" id="2.7.11.1" evidence="2"/>
<dbReference type="Pfam" id="PF07714">
    <property type="entry name" value="PK_Tyr_Ser-Thr"/>
    <property type="match status" value="2"/>
</dbReference>
<dbReference type="InterPro" id="IPR017441">
    <property type="entry name" value="Protein_kinase_ATP_BS"/>
</dbReference>
<evidence type="ECO:0000256" key="7">
    <source>
        <dbReference type="ARBA" id="ARBA00022692"/>
    </source>
</evidence>
<accession>A0A8T0WS80</accession>
<keyword evidence="9" id="KW-0677">Repeat</keyword>
<keyword evidence="5" id="KW-0433">Leucine-rich repeat</keyword>
<dbReference type="GO" id="GO:0005524">
    <property type="term" value="F:ATP binding"/>
    <property type="evidence" value="ECO:0007669"/>
    <property type="project" value="UniProtKB-UniRule"/>
</dbReference>